<dbReference type="EMBL" id="LN609302">
    <property type="protein sequence ID" value="CEF54262.1"/>
    <property type="molecule type" value="Genomic_DNA"/>
</dbReference>
<evidence type="ECO:0000313" key="2">
    <source>
        <dbReference type="EMBL" id="CEF54262.1"/>
    </source>
</evidence>
<feature type="transmembrane region" description="Helical" evidence="1">
    <location>
        <begin position="215"/>
        <end position="237"/>
    </location>
</feature>
<evidence type="ECO:0008006" key="4">
    <source>
        <dbReference type="Google" id="ProtNLM"/>
    </source>
</evidence>
<protein>
    <recommendedName>
        <fullName evidence="4">Glycosyltransferase RgtA/B/C/D-like domain-containing protein</fullName>
    </recommendedName>
</protein>
<feature type="transmembrane region" description="Helical" evidence="1">
    <location>
        <begin position="102"/>
        <end position="120"/>
    </location>
</feature>
<dbReference type="AlphaFoldDB" id="A0A0U5F123"/>
<proteinExistence type="predicted"/>
<feature type="transmembrane region" description="Helical" evidence="1">
    <location>
        <begin position="294"/>
        <end position="313"/>
    </location>
</feature>
<feature type="transmembrane region" description="Helical" evidence="1">
    <location>
        <begin position="181"/>
        <end position="208"/>
    </location>
</feature>
<dbReference type="PATRIC" id="fig|431306.5.peg.660"/>
<organism evidence="2 3">
    <name type="scientific">Acetobacter ghanensis</name>
    <dbReference type="NCBI Taxonomy" id="431306"/>
    <lineage>
        <taxon>Bacteria</taxon>
        <taxon>Pseudomonadati</taxon>
        <taxon>Pseudomonadota</taxon>
        <taxon>Alphaproteobacteria</taxon>
        <taxon>Acetobacterales</taxon>
        <taxon>Acetobacteraceae</taxon>
        <taxon>Acetobacter</taxon>
    </lineage>
</organism>
<reference evidence="3" key="1">
    <citation type="submission" date="2014-09" db="EMBL/GenBank/DDBJ databases">
        <authorList>
            <person name="Illeghems K.G."/>
        </authorList>
    </citation>
    <scope>NUCLEOTIDE SEQUENCE [LARGE SCALE GENOMIC DNA]</scope>
    <source>
        <strain evidence="3">LMG 23848T</strain>
    </source>
</reference>
<feature type="transmembrane region" description="Helical" evidence="1">
    <location>
        <begin position="350"/>
        <end position="367"/>
    </location>
</feature>
<gene>
    <name evidence="2" type="ORF">AGA_676</name>
</gene>
<keyword evidence="1" id="KW-0472">Membrane</keyword>
<feature type="transmembrane region" description="Helical" evidence="1">
    <location>
        <begin position="132"/>
        <end position="151"/>
    </location>
</feature>
<accession>A0A0U5F123</accession>
<feature type="transmembrane region" description="Helical" evidence="1">
    <location>
        <begin position="7"/>
        <end position="28"/>
    </location>
</feature>
<dbReference type="Proteomes" id="UP000068250">
    <property type="component" value="Chromosome I"/>
</dbReference>
<feature type="transmembrane region" description="Helical" evidence="1">
    <location>
        <begin position="257"/>
        <end position="282"/>
    </location>
</feature>
<evidence type="ECO:0000313" key="3">
    <source>
        <dbReference type="Proteomes" id="UP000068250"/>
    </source>
</evidence>
<keyword evidence="1" id="KW-1133">Transmembrane helix</keyword>
<evidence type="ECO:0000256" key="1">
    <source>
        <dbReference type="SAM" id="Phobius"/>
    </source>
</evidence>
<sequence length="518" mass="58554">MRFRSHYLSPLCCSVLYVVMAIITWYALCKSLPVMVHRLLLNGVLETAEPTSFYLSGVLREKYPLYQYLKSSAAVYQTGTIYNPLYYLYLRMLPESWISNLSVLRIMSFLPSFLLSGLFIEIAMRRALNLKWVGFIWGIIFFALYPMYGWVDLSRPDAFFMFSMILVFFFLSLKDNGYAKFILVGLAVCGCFLVKQPGLILVCIPLLLSVFERKYLISCAVASSSIILAVIFLRLHYGAAYWKWAFTVPGHHPFSLSHGILVFAQYTGDVVISLAAPFIFLLQKRGIVGKGYQEVLPLFFMYGAALVLAFISSGKEGGWVTDFVIFMDMAAIIMAVVLRRALHGEQKGAILSGVAVGIGILISISIIEARDMRRTLEPMASDIGQIKIQQIVQHIKGDVWTTTWPIVDYRAGKPVKSPLQQLCQAWLSACSEVHDPGPGLLNPAMWSAVSEKKFEAILLPNNLFVSGLSSIVKNRYIYCFSLRDHYELRDYYGQMYWPSEVWVASQATCDDLRVTFGY</sequence>
<name>A0A0U5F123_9PROT</name>
<feature type="transmembrane region" description="Helical" evidence="1">
    <location>
        <begin position="319"/>
        <end position="338"/>
    </location>
</feature>
<keyword evidence="1" id="KW-0812">Transmembrane</keyword>